<dbReference type="InterPro" id="IPR050367">
    <property type="entry name" value="APC_superfamily"/>
</dbReference>
<protein>
    <submittedName>
        <fullName evidence="7">Amino acid efflux transporter</fullName>
    </submittedName>
</protein>
<evidence type="ECO:0000256" key="1">
    <source>
        <dbReference type="ARBA" id="ARBA00004651"/>
    </source>
</evidence>
<evidence type="ECO:0000256" key="6">
    <source>
        <dbReference type="SAM" id="Phobius"/>
    </source>
</evidence>
<organism evidence="7 8">
    <name type="scientific">Paracidovorax anthurii</name>
    <dbReference type="NCBI Taxonomy" id="78229"/>
    <lineage>
        <taxon>Bacteria</taxon>
        <taxon>Pseudomonadati</taxon>
        <taxon>Pseudomonadota</taxon>
        <taxon>Betaproteobacteria</taxon>
        <taxon>Burkholderiales</taxon>
        <taxon>Comamonadaceae</taxon>
        <taxon>Paracidovorax</taxon>
    </lineage>
</organism>
<feature type="transmembrane region" description="Helical" evidence="6">
    <location>
        <begin position="368"/>
        <end position="385"/>
    </location>
</feature>
<keyword evidence="8" id="KW-1185">Reference proteome</keyword>
<feature type="transmembrane region" description="Helical" evidence="6">
    <location>
        <begin position="217"/>
        <end position="238"/>
    </location>
</feature>
<dbReference type="AlphaFoldDB" id="A0A328Z7A2"/>
<dbReference type="PANTHER" id="PTHR42770:SF13">
    <property type="entry name" value="L-METHIONINE_BRANCHED-CHAIN AMINO ACID EXPORTER YJEH"/>
    <property type="match status" value="1"/>
</dbReference>
<evidence type="ECO:0000256" key="4">
    <source>
        <dbReference type="ARBA" id="ARBA00022989"/>
    </source>
</evidence>
<dbReference type="PANTHER" id="PTHR42770">
    <property type="entry name" value="AMINO ACID TRANSPORTER-RELATED"/>
    <property type="match status" value="1"/>
</dbReference>
<feature type="transmembrane region" description="Helical" evidence="6">
    <location>
        <begin position="12"/>
        <end position="33"/>
    </location>
</feature>
<dbReference type="EMBL" id="QLTA01000029">
    <property type="protein sequence ID" value="RAR78647.1"/>
    <property type="molecule type" value="Genomic_DNA"/>
</dbReference>
<evidence type="ECO:0000313" key="7">
    <source>
        <dbReference type="EMBL" id="RAR78647.1"/>
    </source>
</evidence>
<feature type="transmembrane region" description="Helical" evidence="6">
    <location>
        <begin position="316"/>
        <end position="335"/>
    </location>
</feature>
<dbReference type="Pfam" id="PF13520">
    <property type="entry name" value="AA_permease_2"/>
    <property type="match status" value="1"/>
</dbReference>
<feature type="transmembrane region" description="Helical" evidence="6">
    <location>
        <begin position="148"/>
        <end position="167"/>
    </location>
</feature>
<evidence type="ECO:0000256" key="3">
    <source>
        <dbReference type="ARBA" id="ARBA00022692"/>
    </source>
</evidence>
<comment type="subcellular location">
    <subcellularLocation>
        <location evidence="1">Cell membrane</location>
        <topology evidence="1">Multi-pass membrane protein</topology>
    </subcellularLocation>
</comment>
<reference evidence="7 8" key="1">
    <citation type="submission" date="2018-06" db="EMBL/GenBank/DDBJ databases">
        <title>Genomic Encyclopedia of Archaeal and Bacterial Type Strains, Phase II (KMG-II): from individual species to whole genera.</title>
        <authorList>
            <person name="Goeker M."/>
        </authorList>
    </citation>
    <scope>NUCLEOTIDE SEQUENCE [LARGE SCALE GENOMIC DNA]</scope>
    <source>
        <strain evidence="7 8">CFPB 3232</strain>
    </source>
</reference>
<feature type="transmembrane region" description="Helical" evidence="6">
    <location>
        <begin position="341"/>
        <end position="361"/>
    </location>
</feature>
<evidence type="ECO:0000256" key="2">
    <source>
        <dbReference type="ARBA" id="ARBA00022475"/>
    </source>
</evidence>
<keyword evidence="2" id="KW-1003">Cell membrane</keyword>
<keyword evidence="5 6" id="KW-0472">Membrane</keyword>
<feature type="transmembrane region" description="Helical" evidence="6">
    <location>
        <begin position="84"/>
        <end position="105"/>
    </location>
</feature>
<keyword evidence="3 6" id="KW-0812">Transmembrane</keyword>
<dbReference type="GO" id="GO:0022857">
    <property type="term" value="F:transmembrane transporter activity"/>
    <property type="evidence" value="ECO:0007669"/>
    <property type="project" value="InterPro"/>
</dbReference>
<feature type="transmembrane region" description="Helical" evidence="6">
    <location>
        <begin position="179"/>
        <end position="197"/>
    </location>
</feature>
<keyword evidence="4 6" id="KW-1133">Transmembrane helix</keyword>
<feature type="transmembrane region" description="Helical" evidence="6">
    <location>
        <begin position="39"/>
        <end position="63"/>
    </location>
</feature>
<feature type="transmembrane region" description="Helical" evidence="6">
    <location>
        <begin position="117"/>
        <end position="136"/>
    </location>
</feature>
<gene>
    <name evidence="7" type="ORF">AX018_102922</name>
</gene>
<name>A0A328Z7A2_9BURK</name>
<dbReference type="Proteomes" id="UP000248856">
    <property type="component" value="Unassembled WGS sequence"/>
</dbReference>
<accession>A0A328Z7A2</accession>
<dbReference type="RefSeq" id="WP_170146266.1">
    <property type="nucleotide sequence ID" value="NZ_CBCSGC010000141.1"/>
</dbReference>
<comment type="caution">
    <text evidence="7">The sequence shown here is derived from an EMBL/GenBank/DDBJ whole genome shotgun (WGS) entry which is preliminary data.</text>
</comment>
<dbReference type="InterPro" id="IPR002293">
    <property type="entry name" value="AA/rel_permease1"/>
</dbReference>
<evidence type="ECO:0000313" key="8">
    <source>
        <dbReference type="Proteomes" id="UP000248856"/>
    </source>
</evidence>
<dbReference type="GO" id="GO:0005886">
    <property type="term" value="C:plasma membrane"/>
    <property type="evidence" value="ECO:0007669"/>
    <property type="project" value="UniProtKB-SubCell"/>
</dbReference>
<feature type="transmembrane region" description="Helical" evidence="6">
    <location>
        <begin position="258"/>
        <end position="280"/>
    </location>
</feature>
<sequence>MQRHIGSRELLAFYISSVVGAGVLIIPGIAAQIAGPASLVAWMLLALITAPIAVCFAKMAMLAPESGGVPAFIEKSLHPRLGKTLSLLLTLSIVVSDPIMGLAAAHYLHALLQFDKQWIPLVGYAFLLAALGFNAIGMKIGGKIQSIAVFVLVLGLIAVIAVALPHGSVQTMTPFMPQGVSSIGGAMVVCFFAFLGWENVSSIAGEVRNPERTFRRVIPWAVVIVSGLYGLIALTYVSVVPAQERAAAPTVLTPILRIVLGDSAAAAGSLVAVVLLLLAVNSWVMGASRQIFSLARKGLLPGALGRWSSAHGAPRNALAAMAVIYGLFTLCLSVFHIPEAWLIQFANANFILIYLFAFGAALKVFQSARMRACAWIAILASIGLVPLLGKMMLVSLGLAAALFAGLAWHESRGARRRQPGGAAPGLR</sequence>
<dbReference type="Gene3D" id="1.20.1740.10">
    <property type="entry name" value="Amino acid/polyamine transporter I"/>
    <property type="match status" value="1"/>
</dbReference>
<dbReference type="PIRSF" id="PIRSF006060">
    <property type="entry name" value="AA_transporter"/>
    <property type="match status" value="1"/>
</dbReference>
<proteinExistence type="predicted"/>
<evidence type="ECO:0000256" key="5">
    <source>
        <dbReference type="ARBA" id="ARBA00023136"/>
    </source>
</evidence>